<organism evidence="6 7">
    <name type="scientific">Polycladomyces zharkentensis</name>
    <dbReference type="NCBI Taxonomy" id="2807616"/>
    <lineage>
        <taxon>Bacteria</taxon>
        <taxon>Bacillati</taxon>
        <taxon>Bacillota</taxon>
        <taxon>Bacilli</taxon>
        <taxon>Bacillales</taxon>
        <taxon>Thermoactinomycetaceae</taxon>
        <taxon>Polycladomyces</taxon>
    </lineage>
</organism>
<feature type="domain" description="ABC transporter" evidence="5">
    <location>
        <begin position="5"/>
        <end position="240"/>
    </location>
</feature>
<protein>
    <submittedName>
        <fullName evidence="6">Metal ABC transporter ATP-binding protein</fullName>
    </submittedName>
</protein>
<evidence type="ECO:0000256" key="3">
    <source>
        <dbReference type="ARBA" id="ARBA00022741"/>
    </source>
</evidence>
<dbReference type="RefSeq" id="WP_205492359.1">
    <property type="nucleotide sequence ID" value="NZ_JAFHAP010000002.1"/>
</dbReference>
<accession>A0ABS2WFJ6</accession>
<dbReference type="InterPro" id="IPR003439">
    <property type="entry name" value="ABC_transporter-like_ATP-bd"/>
</dbReference>
<comment type="caution">
    <text evidence="6">The sequence shown here is derived from an EMBL/GenBank/DDBJ whole genome shotgun (WGS) entry which is preliminary data.</text>
</comment>
<keyword evidence="3" id="KW-0547">Nucleotide-binding</keyword>
<gene>
    <name evidence="6" type="ORF">JQC72_01540</name>
</gene>
<evidence type="ECO:0000256" key="1">
    <source>
        <dbReference type="ARBA" id="ARBA00005417"/>
    </source>
</evidence>
<evidence type="ECO:0000313" key="7">
    <source>
        <dbReference type="Proteomes" id="UP001177120"/>
    </source>
</evidence>
<dbReference type="Proteomes" id="UP001177120">
    <property type="component" value="Unassembled WGS sequence"/>
</dbReference>
<dbReference type="PROSITE" id="PS50893">
    <property type="entry name" value="ABC_TRANSPORTER_2"/>
    <property type="match status" value="1"/>
</dbReference>
<dbReference type="PROSITE" id="PS00211">
    <property type="entry name" value="ABC_TRANSPORTER_1"/>
    <property type="match status" value="1"/>
</dbReference>
<reference evidence="6" key="1">
    <citation type="journal article" date="2024" name="Int. J. Syst. Evol. Microbiol.">
        <title>Polycladomyces zharkentensis sp. nov., a novel thermophilic cellulose- and starch-degrading member of the Bacillota from a geothermal aquifer in Kazakhstan.</title>
        <authorList>
            <person name="Mashzhan A."/>
            <person name="Kistaubayeva A."/>
            <person name="Javier-Lopez R."/>
            <person name="Bissenova U."/>
            <person name="Bissenbay A."/>
            <person name="Birkeland N.K."/>
        </authorList>
    </citation>
    <scope>NUCLEOTIDE SEQUENCE</scope>
    <source>
        <strain evidence="6">ZKZ2T</strain>
    </source>
</reference>
<dbReference type="Gene3D" id="3.40.50.300">
    <property type="entry name" value="P-loop containing nucleotide triphosphate hydrolases"/>
    <property type="match status" value="1"/>
</dbReference>
<dbReference type="SUPFAM" id="SSF52540">
    <property type="entry name" value="P-loop containing nucleoside triphosphate hydrolases"/>
    <property type="match status" value="1"/>
</dbReference>
<dbReference type="GO" id="GO:0005524">
    <property type="term" value="F:ATP binding"/>
    <property type="evidence" value="ECO:0007669"/>
    <property type="project" value="UniProtKB-KW"/>
</dbReference>
<dbReference type="EMBL" id="JAFHAP010000002">
    <property type="protein sequence ID" value="MBN2908204.1"/>
    <property type="molecule type" value="Genomic_DNA"/>
</dbReference>
<evidence type="ECO:0000256" key="4">
    <source>
        <dbReference type="ARBA" id="ARBA00022840"/>
    </source>
</evidence>
<sequence>MTDMIRMERVYFSYQNEKVLDNVSLTLHQGEFLALVGPNGSGKSTLVKLALGWLKPQAGEIQLMGQDIRRFRDRDKIGYVSQKANSFNLGFPATVFEVVATGLYGKMGLFRWMGRKEKQKVYEAIEQVGLSHLSHRNIGRLSGGQQQRAFIARALVSDPDLLILDEPTVGVDAESVERFYRLLTHLHREKKLTLLLVTHDIGAVTTYVDRIACLNKRIFFHGDPEEFTRKQKEILTAAYGHEVQLIDHQHETTEDKSLFVGT</sequence>
<dbReference type="InterPro" id="IPR017871">
    <property type="entry name" value="ABC_transporter-like_CS"/>
</dbReference>
<evidence type="ECO:0000259" key="5">
    <source>
        <dbReference type="PROSITE" id="PS50893"/>
    </source>
</evidence>
<evidence type="ECO:0000256" key="2">
    <source>
        <dbReference type="ARBA" id="ARBA00022448"/>
    </source>
</evidence>
<dbReference type="PANTHER" id="PTHR42734">
    <property type="entry name" value="METAL TRANSPORT SYSTEM ATP-BINDING PROTEIN TM_0124-RELATED"/>
    <property type="match status" value="1"/>
</dbReference>
<proteinExistence type="inferred from homology"/>
<dbReference type="SMART" id="SM00382">
    <property type="entry name" value="AAA"/>
    <property type="match status" value="1"/>
</dbReference>
<dbReference type="InterPro" id="IPR050153">
    <property type="entry name" value="Metal_Ion_Import_ABC"/>
</dbReference>
<name>A0ABS2WFJ6_9BACL</name>
<keyword evidence="2" id="KW-0813">Transport</keyword>
<keyword evidence="4 6" id="KW-0067">ATP-binding</keyword>
<dbReference type="InterPro" id="IPR003593">
    <property type="entry name" value="AAA+_ATPase"/>
</dbReference>
<dbReference type="PANTHER" id="PTHR42734:SF17">
    <property type="entry name" value="METAL TRANSPORT SYSTEM ATP-BINDING PROTEIN TM_0124-RELATED"/>
    <property type="match status" value="1"/>
</dbReference>
<keyword evidence="7" id="KW-1185">Reference proteome</keyword>
<dbReference type="InterPro" id="IPR027417">
    <property type="entry name" value="P-loop_NTPase"/>
</dbReference>
<dbReference type="Pfam" id="PF00005">
    <property type="entry name" value="ABC_tran"/>
    <property type="match status" value="1"/>
</dbReference>
<comment type="similarity">
    <text evidence="1">Belongs to the ABC transporter superfamily.</text>
</comment>
<dbReference type="CDD" id="cd03235">
    <property type="entry name" value="ABC_Metallic_Cations"/>
    <property type="match status" value="1"/>
</dbReference>
<evidence type="ECO:0000313" key="6">
    <source>
        <dbReference type="EMBL" id="MBN2908204.1"/>
    </source>
</evidence>